<dbReference type="InterPro" id="IPR037124">
    <property type="entry name" value="Chaperonin_GroES_sf"/>
</dbReference>
<name>A0A0H4T9L8_9BACT</name>
<dbReference type="GO" id="GO:0044183">
    <property type="term" value="F:protein folding chaperone"/>
    <property type="evidence" value="ECO:0007669"/>
    <property type="project" value="InterPro"/>
</dbReference>
<dbReference type="GO" id="GO:0005737">
    <property type="term" value="C:cytoplasm"/>
    <property type="evidence" value="ECO:0007669"/>
    <property type="project" value="UniProtKB-SubCell"/>
</dbReference>
<keyword evidence="3" id="KW-0963">Cytoplasm</keyword>
<dbReference type="SUPFAM" id="SSF50129">
    <property type="entry name" value="GroES-like"/>
    <property type="match status" value="1"/>
</dbReference>
<comment type="function">
    <text evidence="3 4">Together with the chaperonin GroEL, plays an essential role in assisting protein folding. The GroEL-GroES system forms a nano-cage that allows encapsulation of the non-native substrate proteins and provides a physical environment optimized to promote and accelerate protein folding. GroES binds to the apical surface of the GroEL ring, thereby capping the opening of the GroEL channel.</text>
</comment>
<evidence type="ECO:0000256" key="3">
    <source>
        <dbReference type="HAMAP-Rule" id="MF_00580"/>
    </source>
</evidence>
<dbReference type="SMART" id="SM00883">
    <property type="entry name" value="Cpn10"/>
    <property type="match status" value="1"/>
</dbReference>
<reference evidence="5" key="1">
    <citation type="journal article" date="2015" name="ISME J.">
        <title>Aquifer environment selects for microbial species cohorts in sediment and groundwater.</title>
        <authorList>
            <person name="Hug L.A."/>
            <person name="Thomas B.C."/>
            <person name="Brown C.T."/>
            <person name="Frischkorn K.R."/>
            <person name="Williams K.H."/>
            <person name="Tringe S.G."/>
            <person name="Banfield J.F."/>
        </authorList>
    </citation>
    <scope>NUCLEOTIDE SEQUENCE</scope>
</reference>
<dbReference type="InterPro" id="IPR018369">
    <property type="entry name" value="Chaprnonin_Cpn10_CS"/>
</dbReference>
<protein>
    <recommendedName>
        <fullName evidence="3">Co-chaperonin GroES</fullName>
    </recommendedName>
    <alternativeName>
        <fullName evidence="3">10 kDa chaperonin</fullName>
    </alternativeName>
    <alternativeName>
        <fullName evidence="3">Chaperonin-10</fullName>
        <shortName evidence="3">Cpn10</shortName>
    </alternativeName>
</protein>
<keyword evidence="2 3" id="KW-0143">Chaperone</keyword>
<evidence type="ECO:0000313" key="5">
    <source>
        <dbReference type="EMBL" id="AKQ03460.1"/>
    </source>
</evidence>
<dbReference type="GO" id="GO:0005524">
    <property type="term" value="F:ATP binding"/>
    <property type="evidence" value="ECO:0007669"/>
    <property type="project" value="InterPro"/>
</dbReference>
<comment type="similarity">
    <text evidence="1 3 4">Belongs to the GroES chaperonin family.</text>
</comment>
<evidence type="ECO:0000256" key="4">
    <source>
        <dbReference type="RuleBase" id="RU000535"/>
    </source>
</evidence>
<dbReference type="InterPro" id="IPR011032">
    <property type="entry name" value="GroES-like_sf"/>
</dbReference>
<evidence type="ECO:0000256" key="2">
    <source>
        <dbReference type="ARBA" id="ARBA00023186"/>
    </source>
</evidence>
<dbReference type="PANTHER" id="PTHR10772">
    <property type="entry name" value="10 KDA HEAT SHOCK PROTEIN"/>
    <property type="match status" value="1"/>
</dbReference>
<dbReference type="PROSITE" id="PS00681">
    <property type="entry name" value="CHAPERONINS_CPN10"/>
    <property type="match status" value="1"/>
</dbReference>
<dbReference type="FunFam" id="2.30.33.40:FF:000001">
    <property type="entry name" value="10 kDa chaperonin"/>
    <property type="match status" value="1"/>
</dbReference>
<dbReference type="GO" id="GO:0051082">
    <property type="term" value="F:unfolded protein binding"/>
    <property type="evidence" value="ECO:0007669"/>
    <property type="project" value="TreeGrafter"/>
</dbReference>
<evidence type="ECO:0000256" key="1">
    <source>
        <dbReference type="ARBA" id="ARBA00006975"/>
    </source>
</evidence>
<proteinExistence type="inferred from homology"/>
<dbReference type="GO" id="GO:0051087">
    <property type="term" value="F:protein-folding chaperone binding"/>
    <property type="evidence" value="ECO:0007669"/>
    <property type="project" value="TreeGrafter"/>
</dbReference>
<dbReference type="Gene3D" id="2.30.33.40">
    <property type="entry name" value="GroES chaperonin"/>
    <property type="match status" value="1"/>
</dbReference>
<dbReference type="Pfam" id="PF00166">
    <property type="entry name" value="Cpn10"/>
    <property type="match status" value="1"/>
</dbReference>
<dbReference type="EMBL" id="KT007013">
    <property type="protein sequence ID" value="AKQ03460.1"/>
    <property type="molecule type" value="Genomic_DNA"/>
</dbReference>
<dbReference type="InterPro" id="IPR020818">
    <property type="entry name" value="Chaperonin_GroES"/>
</dbReference>
<dbReference type="GO" id="GO:0046872">
    <property type="term" value="F:metal ion binding"/>
    <property type="evidence" value="ECO:0007669"/>
    <property type="project" value="TreeGrafter"/>
</dbReference>
<dbReference type="AlphaFoldDB" id="A0A0H4T9L8"/>
<dbReference type="PRINTS" id="PR00297">
    <property type="entry name" value="CHAPERONIN10"/>
</dbReference>
<comment type="subunit">
    <text evidence="3">Heptamer of 7 subunits arranged in a ring. Interacts with the chaperonin GroEL.</text>
</comment>
<comment type="subcellular location">
    <subcellularLocation>
        <location evidence="3">Cytoplasm</location>
    </subcellularLocation>
</comment>
<dbReference type="NCBIfam" id="NF001531">
    <property type="entry name" value="PRK00364.2-2"/>
    <property type="match status" value="1"/>
</dbReference>
<accession>A0A0H4T9L8</accession>
<dbReference type="PANTHER" id="PTHR10772:SF58">
    <property type="entry name" value="CO-CHAPERONIN GROES"/>
    <property type="match status" value="1"/>
</dbReference>
<dbReference type="CDD" id="cd00320">
    <property type="entry name" value="cpn10"/>
    <property type="match status" value="1"/>
</dbReference>
<gene>
    <name evidence="3" type="primary">groES</name>
    <name evidence="3" type="synonym">groS</name>
</gene>
<organism evidence="5">
    <name type="scientific">uncultured Nitrospirae bacterium Rifle_16ft_4_minimus_38035</name>
    <dbReference type="NCBI Taxonomy" id="1665130"/>
    <lineage>
        <taxon>Bacteria</taxon>
        <taxon>Pseudomonadati</taxon>
        <taxon>Nitrospirota</taxon>
        <taxon>environmental samples</taxon>
    </lineage>
</organism>
<dbReference type="HAMAP" id="MF_00580">
    <property type="entry name" value="CH10"/>
    <property type="match status" value="1"/>
</dbReference>
<sequence>MSGATKTNQKFKPLKDRVFVSYAEESDKTAGGIYLPETAKEKPQKGKVEAIGSEVKEIKVGDTILFDKYSGSKTNINGTEYLIIKEEDILGVLEG</sequence>